<accession>A0ABQ5V4F8</accession>
<reference evidence="2" key="1">
    <citation type="journal article" date="2014" name="Int. J. Syst. Evol. Microbiol.">
        <title>Complete genome of a new Firmicutes species belonging to the dominant human colonic microbiota ('Ruminococcus bicirculans') reveals two chromosomes and a selective capacity to utilize plant glucans.</title>
        <authorList>
            <consortium name="NISC Comparative Sequencing Program"/>
            <person name="Wegmann U."/>
            <person name="Louis P."/>
            <person name="Goesmann A."/>
            <person name="Henrissat B."/>
            <person name="Duncan S.H."/>
            <person name="Flint H.J."/>
        </authorList>
    </citation>
    <scope>NUCLEOTIDE SEQUENCE</scope>
    <source>
        <strain evidence="2">NBRC 108216</strain>
    </source>
</reference>
<dbReference type="Proteomes" id="UP001161390">
    <property type="component" value="Unassembled WGS sequence"/>
</dbReference>
<dbReference type="RefSeq" id="WP_284373837.1">
    <property type="nucleotide sequence ID" value="NZ_BSNJ01000007.1"/>
</dbReference>
<proteinExistence type="predicted"/>
<keyword evidence="1" id="KW-1133">Transmembrane helix</keyword>
<keyword evidence="1" id="KW-0812">Transmembrane</keyword>
<feature type="transmembrane region" description="Helical" evidence="1">
    <location>
        <begin position="20"/>
        <end position="36"/>
    </location>
</feature>
<evidence type="ECO:0000313" key="3">
    <source>
        <dbReference type="Proteomes" id="UP001161390"/>
    </source>
</evidence>
<comment type="caution">
    <text evidence="2">The sequence shown here is derived from an EMBL/GenBank/DDBJ whole genome shotgun (WGS) entry which is preliminary data.</text>
</comment>
<gene>
    <name evidence="2" type="ORF">GCM10007854_28040</name>
</gene>
<keyword evidence="1" id="KW-0472">Membrane</keyword>
<keyword evidence="3" id="KW-1185">Reference proteome</keyword>
<dbReference type="EMBL" id="BSNJ01000007">
    <property type="protein sequence ID" value="GLQ21849.1"/>
    <property type="molecule type" value="Genomic_DNA"/>
</dbReference>
<sequence length="148" mass="17143">MEESTGKVNVYFPNIYEARATVWLILVTAFLPACSYKNHMKVCVYDPLEEIRKLEFTACEESVQLSTSERYLWESSDNFTIRNCEELVANIGTESWGDLSLSFSFSPWPFENEMTQNYTLVIHDSGSPYLRYDSFVENELSSCKNPEE</sequence>
<evidence type="ECO:0000313" key="2">
    <source>
        <dbReference type="EMBL" id="GLQ21849.1"/>
    </source>
</evidence>
<evidence type="ECO:0000256" key="1">
    <source>
        <dbReference type="SAM" id="Phobius"/>
    </source>
</evidence>
<reference evidence="2" key="2">
    <citation type="submission" date="2023-01" db="EMBL/GenBank/DDBJ databases">
        <title>Draft genome sequence of Algimonas porphyrae strain NBRC 108216.</title>
        <authorList>
            <person name="Sun Q."/>
            <person name="Mori K."/>
        </authorList>
    </citation>
    <scope>NUCLEOTIDE SEQUENCE</scope>
    <source>
        <strain evidence="2">NBRC 108216</strain>
    </source>
</reference>
<organism evidence="2 3">
    <name type="scientific">Algimonas porphyrae</name>
    <dbReference type="NCBI Taxonomy" id="1128113"/>
    <lineage>
        <taxon>Bacteria</taxon>
        <taxon>Pseudomonadati</taxon>
        <taxon>Pseudomonadota</taxon>
        <taxon>Alphaproteobacteria</taxon>
        <taxon>Maricaulales</taxon>
        <taxon>Robiginitomaculaceae</taxon>
        <taxon>Algimonas</taxon>
    </lineage>
</organism>
<evidence type="ECO:0008006" key="4">
    <source>
        <dbReference type="Google" id="ProtNLM"/>
    </source>
</evidence>
<name>A0ABQ5V4F8_9PROT</name>
<protein>
    <recommendedName>
        <fullName evidence="4">Lipoprotein</fullName>
    </recommendedName>
</protein>